<dbReference type="RefSeq" id="WP_044141683.1">
    <property type="nucleotide sequence ID" value="NZ_JXCL01000040.1"/>
</dbReference>
<gene>
    <name evidence="1" type="ORF">B4127_1473</name>
</gene>
<evidence type="ECO:0000313" key="2">
    <source>
        <dbReference type="Proteomes" id="UP000031978"/>
    </source>
</evidence>
<protein>
    <submittedName>
        <fullName evidence="1">Uncharacterized protein</fullName>
    </submittedName>
</protein>
<dbReference type="EMBL" id="JXCL01000040">
    <property type="protein sequence ID" value="KIL12142.1"/>
    <property type="molecule type" value="Genomic_DNA"/>
</dbReference>
<reference evidence="1 2" key="1">
    <citation type="submission" date="2014-12" db="EMBL/GenBank/DDBJ databases">
        <title>Draft Genome Sequences of Five Spore-Forming Food Isolates of Bacillus pumilus.</title>
        <authorList>
            <person name="de Jong A."/>
            <person name="van Heel A.J."/>
            <person name="Montalban-Lopez M."/>
            <person name="Krawczyk A.O."/>
            <person name="Berendsen E.M."/>
            <person name="Wells-Bennik M."/>
            <person name="Kuipers O.P."/>
        </authorList>
    </citation>
    <scope>NUCLEOTIDE SEQUENCE [LARGE SCALE GENOMIC DNA]</scope>
    <source>
        <strain evidence="1 2">B4127</strain>
    </source>
</reference>
<dbReference type="AlphaFoldDB" id="A0AB34QSC5"/>
<evidence type="ECO:0000313" key="1">
    <source>
        <dbReference type="EMBL" id="KIL12142.1"/>
    </source>
</evidence>
<dbReference type="Proteomes" id="UP000031978">
    <property type="component" value="Unassembled WGS sequence"/>
</dbReference>
<name>A0AB34QSC5_BACPU</name>
<sequence length="154" mass="17461">MEIKAAIFDIKVTCNAHEGFNEESPTVHKETLEQLGNTIKEDLLKNGVDDVKIKGYYTEQLKAKHDMKYFEVNDPYYALIKAYTKEKAMELYTKDSADDEGDLANELTEVGEIYAAMRYGRAPGEDKDLVPLKEVLKDITSDEEMVLLTDGDLL</sequence>
<organism evidence="1 2">
    <name type="scientific">Bacillus pumilus</name>
    <name type="common">Bacillus mesentericus</name>
    <dbReference type="NCBI Taxonomy" id="1408"/>
    <lineage>
        <taxon>Bacteria</taxon>
        <taxon>Bacillati</taxon>
        <taxon>Bacillota</taxon>
        <taxon>Bacilli</taxon>
        <taxon>Bacillales</taxon>
        <taxon>Bacillaceae</taxon>
        <taxon>Bacillus</taxon>
    </lineage>
</organism>
<comment type="caution">
    <text evidence="1">The sequence shown here is derived from an EMBL/GenBank/DDBJ whole genome shotgun (WGS) entry which is preliminary data.</text>
</comment>
<proteinExistence type="predicted"/>
<accession>A0AB34QSC5</accession>